<dbReference type="SMART" id="SM00760">
    <property type="entry name" value="Bac_DnaA_C"/>
    <property type="match status" value="1"/>
</dbReference>
<keyword evidence="3 8" id="KW-0235">DNA replication</keyword>
<dbReference type="RefSeq" id="WP_344371256.1">
    <property type="nucleotide sequence ID" value="NZ_BAAAPW010000002.1"/>
</dbReference>
<keyword evidence="2 8" id="KW-0963">Cytoplasm</keyword>
<dbReference type="InterPro" id="IPR001957">
    <property type="entry name" value="Chromosome_initiator_DnaA"/>
</dbReference>
<feature type="region of interest" description="Domain IV, binds dsDNA" evidence="8">
    <location>
        <begin position="375"/>
        <end position="500"/>
    </location>
</feature>
<evidence type="ECO:0000256" key="12">
    <source>
        <dbReference type="SAM" id="MobiDB-lite"/>
    </source>
</evidence>
<dbReference type="PRINTS" id="PR00051">
    <property type="entry name" value="DNAA"/>
</dbReference>
<evidence type="ECO:0000256" key="1">
    <source>
        <dbReference type="ARBA" id="ARBA00006583"/>
    </source>
</evidence>
<dbReference type="CDD" id="cd00009">
    <property type="entry name" value="AAA"/>
    <property type="match status" value="1"/>
</dbReference>
<dbReference type="HAMAP" id="MF_00377">
    <property type="entry name" value="DnaA_bact"/>
    <property type="match status" value="1"/>
</dbReference>
<reference evidence="15 16" key="1">
    <citation type="journal article" date="2019" name="Int. J. Syst. Evol. Microbiol.">
        <title>The Global Catalogue of Microorganisms (GCM) 10K type strain sequencing project: providing services to taxonomists for standard genome sequencing and annotation.</title>
        <authorList>
            <consortium name="The Broad Institute Genomics Platform"/>
            <consortium name="The Broad Institute Genome Sequencing Center for Infectious Disease"/>
            <person name="Wu L."/>
            <person name="Ma J."/>
        </authorList>
    </citation>
    <scope>NUCLEOTIDE SEQUENCE [LARGE SCALE GENOMIC DNA]</scope>
    <source>
        <strain evidence="15 16">JCM 15672</strain>
    </source>
</reference>
<keyword evidence="6 8" id="KW-0446">Lipid-binding</keyword>
<dbReference type="InterPro" id="IPR020591">
    <property type="entry name" value="Chromosome_initiator_DnaA-like"/>
</dbReference>
<feature type="binding site" evidence="8">
    <location>
        <position position="204"/>
    </location>
    <ligand>
        <name>ATP</name>
        <dbReference type="ChEBI" id="CHEBI:30616"/>
    </ligand>
</feature>
<protein>
    <recommendedName>
        <fullName evidence="8 9">Chromosomal replication initiator protein DnaA</fullName>
    </recommendedName>
</protein>
<accession>A0ABN2UFU0</accession>
<dbReference type="InterPro" id="IPR013317">
    <property type="entry name" value="DnaA_dom"/>
</dbReference>
<evidence type="ECO:0000259" key="13">
    <source>
        <dbReference type="SMART" id="SM00382"/>
    </source>
</evidence>
<comment type="function">
    <text evidence="8 10">Plays an essential role in the initiation and regulation of chromosomal replication. ATP-DnaA binds to the origin of replication (oriC) to initiate formation of the DNA replication initiation complex once per cell cycle. Binds the DnaA box (a 9 base pair repeat at the origin) and separates the double-stranded (ds)DNA. Forms a right-handed helical filament on oriC DNA; dsDNA binds to the exterior of the filament while single-stranded (ss)DNA is stabiized in the filament's interior. The ATP-DnaA-oriC complex binds and stabilizes one strand of the AT-rich DNA unwinding element (DUE), permitting loading of DNA polymerase. After initiation quickly degrades to an ADP-DnaA complex that is not apt for DNA replication. Binds acidic phospholipids.</text>
</comment>
<keyword evidence="5 8" id="KW-0067">ATP-binding</keyword>
<name>A0ABN2UFU0_9MICO</name>
<dbReference type="InterPro" id="IPR003593">
    <property type="entry name" value="AAA+_ATPase"/>
</dbReference>
<evidence type="ECO:0000256" key="7">
    <source>
        <dbReference type="ARBA" id="ARBA00023125"/>
    </source>
</evidence>
<dbReference type="Proteomes" id="UP001501196">
    <property type="component" value="Unassembled WGS sequence"/>
</dbReference>
<dbReference type="SMART" id="SM00382">
    <property type="entry name" value="AAA"/>
    <property type="match status" value="1"/>
</dbReference>
<dbReference type="Pfam" id="PF00308">
    <property type="entry name" value="Bac_DnaA"/>
    <property type="match status" value="1"/>
</dbReference>
<dbReference type="CDD" id="cd06571">
    <property type="entry name" value="Bac_DnaA_C"/>
    <property type="match status" value="1"/>
</dbReference>
<evidence type="ECO:0000313" key="15">
    <source>
        <dbReference type="EMBL" id="GAA2032015.1"/>
    </source>
</evidence>
<feature type="region of interest" description="Domain I, interacts with DnaA modulators" evidence="8">
    <location>
        <begin position="1"/>
        <end position="91"/>
    </location>
</feature>
<proteinExistence type="inferred from homology"/>
<evidence type="ECO:0000313" key="16">
    <source>
        <dbReference type="Proteomes" id="UP001501196"/>
    </source>
</evidence>
<dbReference type="NCBIfam" id="NF010686">
    <property type="entry name" value="PRK14086.1"/>
    <property type="match status" value="1"/>
</dbReference>
<evidence type="ECO:0000256" key="4">
    <source>
        <dbReference type="ARBA" id="ARBA00022741"/>
    </source>
</evidence>
<comment type="similarity">
    <text evidence="1 8 11">Belongs to the DnaA family.</text>
</comment>
<organism evidence="15 16">
    <name type="scientific">Agromyces tropicus</name>
    <dbReference type="NCBI Taxonomy" id="555371"/>
    <lineage>
        <taxon>Bacteria</taxon>
        <taxon>Bacillati</taxon>
        <taxon>Actinomycetota</taxon>
        <taxon>Actinomycetes</taxon>
        <taxon>Micrococcales</taxon>
        <taxon>Microbacteriaceae</taxon>
        <taxon>Agromyces</taxon>
    </lineage>
</organism>
<evidence type="ECO:0000256" key="3">
    <source>
        <dbReference type="ARBA" id="ARBA00022705"/>
    </source>
</evidence>
<dbReference type="Pfam" id="PF08299">
    <property type="entry name" value="Bac_DnaA_C"/>
    <property type="match status" value="1"/>
</dbReference>
<feature type="domain" description="Chromosomal replication initiator DnaA C-terminal" evidence="14">
    <location>
        <begin position="403"/>
        <end position="472"/>
    </location>
</feature>
<dbReference type="InterPro" id="IPR018312">
    <property type="entry name" value="Chromosome_initiator_DnaA_CS"/>
</dbReference>
<evidence type="ECO:0000256" key="9">
    <source>
        <dbReference type="NCBIfam" id="TIGR00362"/>
    </source>
</evidence>
<dbReference type="Gene3D" id="3.40.50.300">
    <property type="entry name" value="P-loop containing nucleotide triphosphate hydrolases"/>
    <property type="match status" value="1"/>
</dbReference>
<comment type="subcellular location">
    <subcellularLocation>
        <location evidence="8">Cytoplasm</location>
    </subcellularLocation>
</comment>
<dbReference type="InterPro" id="IPR027417">
    <property type="entry name" value="P-loop_NTPase"/>
</dbReference>
<comment type="caution">
    <text evidence="8">Lacks conserved residue(s) required for the propagation of feature annotation.</text>
</comment>
<dbReference type="PROSITE" id="PS01008">
    <property type="entry name" value="DNAA"/>
    <property type="match status" value="1"/>
</dbReference>
<dbReference type="NCBIfam" id="TIGR00362">
    <property type="entry name" value="DnaA"/>
    <property type="match status" value="1"/>
</dbReference>
<feature type="binding site" evidence="8">
    <location>
        <position position="205"/>
    </location>
    <ligand>
        <name>ATP</name>
        <dbReference type="ChEBI" id="CHEBI:30616"/>
    </ligand>
</feature>
<comment type="caution">
    <text evidence="15">The sequence shown here is derived from an EMBL/GenBank/DDBJ whole genome shotgun (WGS) entry which is preliminary data.</text>
</comment>
<evidence type="ECO:0000256" key="2">
    <source>
        <dbReference type="ARBA" id="ARBA00022490"/>
    </source>
</evidence>
<dbReference type="InterPro" id="IPR010921">
    <property type="entry name" value="Trp_repressor/repl_initiator"/>
</dbReference>
<dbReference type="PANTHER" id="PTHR30050:SF2">
    <property type="entry name" value="CHROMOSOMAL REPLICATION INITIATOR PROTEIN DNAA"/>
    <property type="match status" value="1"/>
</dbReference>
<evidence type="ECO:0000256" key="5">
    <source>
        <dbReference type="ARBA" id="ARBA00022840"/>
    </source>
</evidence>
<comment type="domain">
    <text evidence="8">Domain I is involved in oligomerization and binding regulators, domain II is flexibile and of varying length in different bacteria, domain III forms the AAA+ region, while domain IV binds dsDNA.</text>
</comment>
<feature type="binding site" evidence="8">
    <location>
        <position position="206"/>
    </location>
    <ligand>
        <name>ATP</name>
        <dbReference type="ChEBI" id="CHEBI:30616"/>
    </ligand>
</feature>
<dbReference type="SUPFAM" id="SSF48295">
    <property type="entry name" value="TrpR-like"/>
    <property type="match status" value="1"/>
</dbReference>
<evidence type="ECO:0000256" key="6">
    <source>
        <dbReference type="ARBA" id="ARBA00023121"/>
    </source>
</evidence>
<evidence type="ECO:0000259" key="14">
    <source>
        <dbReference type="SMART" id="SM00760"/>
    </source>
</evidence>
<dbReference type="EMBL" id="BAAAPW010000002">
    <property type="protein sequence ID" value="GAA2032015.1"/>
    <property type="molecule type" value="Genomic_DNA"/>
</dbReference>
<evidence type="ECO:0000256" key="10">
    <source>
        <dbReference type="RuleBase" id="RU000577"/>
    </source>
</evidence>
<dbReference type="InterPro" id="IPR013159">
    <property type="entry name" value="DnaA_C"/>
</dbReference>
<comment type="subunit">
    <text evidence="8">Oligomerizes as a right-handed, spiral filament on DNA at oriC.</text>
</comment>
<dbReference type="Gene3D" id="1.10.8.60">
    <property type="match status" value="1"/>
</dbReference>
<evidence type="ECO:0000256" key="11">
    <source>
        <dbReference type="RuleBase" id="RU004227"/>
    </source>
</evidence>
<feature type="region of interest" description="Domain III, AAA+ region" evidence="8">
    <location>
        <begin position="158"/>
        <end position="374"/>
    </location>
</feature>
<feature type="domain" description="AAA+ ATPase" evidence="13">
    <location>
        <begin position="191"/>
        <end position="319"/>
    </location>
</feature>
<dbReference type="PANTHER" id="PTHR30050">
    <property type="entry name" value="CHROMOSOMAL REPLICATION INITIATOR PROTEIN DNAA"/>
    <property type="match status" value="1"/>
</dbReference>
<keyword evidence="16" id="KW-1185">Reference proteome</keyword>
<dbReference type="Gene3D" id="1.10.1750.10">
    <property type="match status" value="1"/>
</dbReference>
<evidence type="ECO:0000256" key="8">
    <source>
        <dbReference type="HAMAP-Rule" id="MF_00377"/>
    </source>
</evidence>
<dbReference type="SUPFAM" id="SSF52540">
    <property type="entry name" value="P-loop containing nucleoside triphosphate hydrolases"/>
    <property type="match status" value="1"/>
</dbReference>
<keyword evidence="7 8" id="KW-0238">DNA-binding</keyword>
<sequence>MTEQPIGETWATVLERLSDDDAITPMLQGFLNLVEPKGIAAGTFYLEVPNDFTASMLNQRMRVSLLSAMSAIDAPAPVTSFYVVVNPELEELRQPDAPGPMGGAGGGAGMGGTGMGGAGMGGVGLSAVPMGAEVSAESPAGPQPIFDSGSVDRPRDARLNPKYSFDSFVIGQSNRFAHAAAVAVAEAPAKAYNPLFIYGDSGLGKTHLLHAIGHYAQSLYPGIRVRYVSSEEFTNDFINSIANNRGSLFQQRYRNIDILLIDDIQFLQGKAETQEAFFHTFNTLHDHNKQVVITSDVPPKHLTGFEDRMRSRFEWGLITDVQAPDLETRIAILRKKAQNEHLQVPDDILEYMASKVSSNIRELEGTLIRVTAFASLNRTPVDMPLVQTVLKDLITDDTDNVVAPVDIITATADYFKLTVDDLYGSSRSQAVATARQIAMYLCRELTSLSLPKIGQLFGNRDHTTVMYANKKISELMKERRSIYNQVTELTARIKQNARYR</sequence>
<keyword evidence="4 8" id="KW-0547">Nucleotide-binding</keyword>
<feature type="binding site" evidence="8">
    <location>
        <position position="202"/>
    </location>
    <ligand>
        <name>ATP</name>
        <dbReference type="ChEBI" id="CHEBI:30616"/>
    </ligand>
</feature>
<gene>
    <name evidence="8" type="primary">dnaA</name>
    <name evidence="15" type="ORF">GCM10009819_14950</name>
</gene>
<feature type="region of interest" description="Disordered" evidence="12">
    <location>
        <begin position="134"/>
        <end position="153"/>
    </location>
</feature>